<dbReference type="Gene3D" id="2.40.128.20">
    <property type="match status" value="1"/>
</dbReference>
<sequence>DGYLEVVTEGRDVKGGKISRAGVLALLPESHSRALQLDIDGMPPLNVWVVWTDYTNVACLYSCAEFPGLRAEWAWVMTRSPRPRGKLVAGCRARLRQHMVNTAKFKRVPRNTNCKTN</sequence>
<dbReference type="AlphaFoldDB" id="A0AAW0VRM7"/>
<reference evidence="1 2" key="1">
    <citation type="journal article" date="2024" name="BMC Genomics">
        <title>Genome assembly of redclaw crayfish (Cherax quadricarinatus) provides insights into its immune adaptation and hypoxia tolerance.</title>
        <authorList>
            <person name="Liu Z."/>
            <person name="Zheng J."/>
            <person name="Li H."/>
            <person name="Fang K."/>
            <person name="Wang S."/>
            <person name="He J."/>
            <person name="Zhou D."/>
            <person name="Weng S."/>
            <person name="Chi M."/>
            <person name="Gu Z."/>
            <person name="He J."/>
            <person name="Li F."/>
            <person name="Wang M."/>
        </authorList>
    </citation>
    <scope>NUCLEOTIDE SEQUENCE [LARGE SCALE GENOMIC DNA]</scope>
    <source>
        <strain evidence="1">ZL_2023a</strain>
    </source>
</reference>
<dbReference type="EMBL" id="JARKIK010002975">
    <property type="protein sequence ID" value="KAK8719121.1"/>
    <property type="molecule type" value="Genomic_DNA"/>
</dbReference>
<dbReference type="Proteomes" id="UP001445076">
    <property type="component" value="Unassembled WGS sequence"/>
</dbReference>
<protein>
    <submittedName>
        <fullName evidence="1">Uncharacterized protein</fullName>
    </submittedName>
</protein>
<evidence type="ECO:0000313" key="2">
    <source>
        <dbReference type="Proteomes" id="UP001445076"/>
    </source>
</evidence>
<organism evidence="1 2">
    <name type="scientific">Cherax quadricarinatus</name>
    <name type="common">Australian red claw crayfish</name>
    <dbReference type="NCBI Taxonomy" id="27406"/>
    <lineage>
        <taxon>Eukaryota</taxon>
        <taxon>Metazoa</taxon>
        <taxon>Ecdysozoa</taxon>
        <taxon>Arthropoda</taxon>
        <taxon>Crustacea</taxon>
        <taxon>Multicrustacea</taxon>
        <taxon>Malacostraca</taxon>
        <taxon>Eumalacostraca</taxon>
        <taxon>Eucarida</taxon>
        <taxon>Decapoda</taxon>
        <taxon>Pleocyemata</taxon>
        <taxon>Astacidea</taxon>
        <taxon>Parastacoidea</taxon>
        <taxon>Parastacidae</taxon>
        <taxon>Cherax</taxon>
    </lineage>
</organism>
<gene>
    <name evidence="1" type="ORF">OTU49_014226</name>
</gene>
<evidence type="ECO:0000313" key="1">
    <source>
        <dbReference type="EMBL" id="KAK8719121.1"/>
    </source>
</evidence>
<keyword evidence="2" id="KW-1185">Reference proteome</keyword>
<proteinExistence type="predicted"/>
<dbReference type="SUPFAM" id="SSF50814">
    <property type="entry name" value="Lipocalins"/>
    <property type="match status" value="1"/>
</dbReference>
<name>A0AAW0VRM7_CHEQU</name>
<comment type="caution">
    <text evidence="1">The sequence shown here is derived from an EMBL/GenBank/DDBJ whole genome shotgun (WGS) entry which is preliminary data.</text>
</comment>
<dbReference type="InterPro" id="IPR012674">
    <property type="entry name" value="Calycin"/>
</dbReference>
<accession>A0AAW0VRM7</accession>
<feature type="non-terminal residue" evidence="1">
    <location>
        <position position="1"/>
    </location>
</feature>